<evidence type="ECO:0000313" key="2">
    <source>
        <dbReference type="EMBL" id="RIA37828.1"/>
    </source>
</evidence>
<feature type="transmembrane region" description="Helical" evidence="1">
    <location>
        <begin position="54"/>
        <end position="72"/>
    </location>
</feature>
<proteinExistence type="predicted"/>
<sequence>MLNILSFLVGLVALVLAIPAFVPLLGWMNWGVLLIAVLGFGLGALSSRNGGRNFNLIVILVCIVRLFLGGGFI</sequence>
<keyword evidence="1" id="KW-1133">Transmembrane helix</keyword>
<keyword evidence="1" id="KW-0472">Membrane</keyword>
<dbReference type="Proteomes" id="UP000266568">
    <property type="component" value="Unassembled WGS sequence"/>
</dbReference>
<reference evidence="2 3" key="1">
    <citation type="submission" date="2018-08" db="EMBL/GenBank/DDBJ databases">
        <title>Genomic Encyclopedia of Type Strains, Phase IV (KMG-IV): sequencing the most valuable type-strain genomes for metagenomic binning, comparative biology and taxonomic classification.</title>
        <authorList>
            <person name="Goeker M."/>
        </authorList>
    </citation>
    <scope>NUCLEOTIDE SEQUENCE [LARGE SCALE GENOMIC DNA]</scope>
    <source>
        <strain evidence="2 3">DSM 25527</strain>
    </source>
</reference>
<feature type="transmembrane region" description="Helical" evidence="1">
    <location>
        <begin position="27"/>
        <end position="47"/>
    </location>
</feature>
<dbReference type="RefSeq" id="WP_119037307.1">
    <property type="nucleotide sequence ID" value="NZ_QXDC01000004.1"/>
</dbReference>
<accession>A0A397NN57</accession>
<keyword evidence="3" id="KW-1185">Reference proteome</keyword>
<dbReference type="EMBL" id="QXDC01000004">
    <property type="protein sequence ID" value="RIA37828.1"/>
    <property type="molecule type" value="Genomic_DNA"/>
</dbReference>
<evidence type="ECO:0000313" key="3">
    <source>
        <dbReference type="Proteomes" id="UP000266568"/>
    </source>
</evidence>
<gene>
    <name evidence="2" type="ORF">DFR49_3716</name>
</gene>
<protein>
    <submittedName>
        <fullName evidence="2">Uncharacterized protein</fullName>
    </submittedName>
</protein>
<name>A0A397NN57_9SPHN</name>
<dbReference type="OrthoDB" id="7391824at2"/>
<comment type="caution">
    <text evidence="2">The sequence shown here is derived from an EMBL/GenBank/DDBJ whole genome shotgun (WGS) entry which is preliminary data.</text>
</comment>
<organism evidence="2 3">
    <name type="scientific">Hephaestia caeni</name>
    <dbReference type="NCBI Taxonomy" id="645617"/>
    <lineage>
        <taxon>Bacteria</taxon>
        <taxon>Pseudomonadati</taxon>
        <taxon>Pseudomonadota</taxon>
        <taxon>Alphaproteobacteria</taxon>
        <taxon>Sphingomonadales</taxon>
        <taxon>Sphingomonadaceae</taxon>
        <taxon>Hephaestia</taxon>
    </lineage>
</organism>
<evidence type="ECO:0000256" key="1">
    <source>
        <dbReference type="SAM" id="Phobius"/>
    </source>
</evidence>
<keyword evidence="1" id="KW-0812">Transmembrane</keyword>
<dbReference type="AlphaFoldDB" id="A0A397NN57"/>